<organism evidence="1 2">
    <name type="scientific">Sulfitobacter indolifex HEL-45</name>
    <dbReference type="NCBI Taxonomy" id="391624"/>
    <lineage>
        <taxon>Bacteria</taxon>
        <taxon>Pseudomonadati</taxon>
        <taxon>Pseudomonadota</taxon>
        <taxon>Alphaproteobacteria</taxon>
        <taxon>Rhodobacterales</taxon>
        <taxon>Roseobacteraceae</taxon>
        <taxon>Sulfitobacter</taxon>
    </lineage>
</organism>
<comment type="caution">
    <text evidence="1">The sequence shown here is derived from an EMBL/GenBank/DDBJ whole genome shotgun (WGS) entry which is preliminary data.</text>
</comment>
<gene>
    <name evidence="1" type="ORF">OIHEL45_03105</name>
</gene>
<reference evidence="1 2" key="1">
    <citation type="submission" date="2007-11" db="EMBL/GenBank/DDBJ databases">
        <authorList>
            <person name="Wagner-Dobler I."/>
            <person name="Ferriera S."/>
            <person name="Johnson J."/>
            <person name="Kravitz S."/>
            <person name="Beeson K."/>
            <person name="Sutton G."/>
            <person name="Rogers Y.-H."/>
            <person name="Friedman R."/>
            <person name="Frazier M."/>
            <person name="Venter J.C."/>
        </authorList>
    </citation>
    <scope>NUCLEOTIDE SEQUENCE [LARGE SCALE GENOMIC DNA]</scope>
    <source>
        <strain evidence="1 2">HEL-45</strain>
    </source>
</reference>
<protein>
    <submittedName>
        <fullName evidence="1">Uncharacterized protein</fullName>
    </submittedName>
</protein>
<name>A0ABP2DCD6_9RHOB</name>
<sequence length="44" mass="4852">MLEGGLEGHMSVRRYLDAWCNGSLDSGTHSDSFKAVAEHDLIFV</sequence>
<dbReference type="Proteomes" id="UP000003257">
    <property type="component" value="Unassembled WGS sequence"/>
</dbReference>
<keyword evidence="2" id="KW-1185">Reference proteome</keyword>
<evidence type="ECO:0000313" key="1">
    <source>
        <dbReference type="EMBL" id="EDQ05765.1"/>
    </source>
</evidence>
<dbReference type="EMBL" id="ABID01000001">
    <property type="protein sequence ID" value="EDQ05765.1"/>
    <property type="molecule type" value="Genomic_DNA"/>
</dbReference>
<evidence type="ECO:0000313" key="2">
    <source>
        <dbReference type="Proteomes" id="UP000003257"/>
    </source>
</evidence>
<accession>A0ABP2DCD6</accession>
<proteinExistence type="predicted"/>